<dbReference type="InterPro" id="IPR027417">
    <property type="entry name" value="P-loop_NTPase"/>
</dbReference>
<evidence type="ECO:0000256" key="1">
    <source>
        <dbReference type="ARBA" id="ARBA00004651"/>
    </source>
</evidence>
<keyword evidence="5" id="KW-0547">Nucleotide-binding</keyword>
<reference evidence="12 13" key="1">
    <citation type="submission" date="2019-06" db="EMBL/GenBank/DDBJ databases">
        <title>Sequencing the genomes of 1000 actinobacteria strains.</title>
        <authorList>
            <person name="Klenk H.-P."/>
        </authorList>
    </citation>
    <scope>NUCLEOTIDE SEQUENCE [LARGE SCALE GENOMIC DNA]</scope>
    <source>
        <strain evidence="12 13">DSM 8803</strain>
    </source>
</reference>
<name>A0A542Y9R5_9MICO</name>
<dbReference type="InterPro" id="IPR005702">
    <property type="entry name" value="Wzc-like_C"/>
</dbReference>
<evidence type="ECO:0000256" key="4">
    <source>
        <dbReference type="ARBA" id="ARBA00022692"/>
    </source>
</evidence>
<comment type="caution">
    <text evidence="12">The sequence shown here is derived from an EMBL/GenBank/DDBJ whole genome shotgun (WGS) entry which is preliminary data.</text>
</comment>
<dbReference type="CDD" id="cd05387">
    <property type="entry name" value="BY-kinase"/>
    <property type="match status" value="1"/>
</dbReference>
<evidence type="ECO:0000259" key="11">
    <source>
        <dbReference type="Pfam" id="PF02706"/>
    </source>
</evidence>
<feature type="domain" description="Polysaccharide chain length determinant N-terminal" evidence="11">
    <location>
        <begin position="1"/>
        <end position="88"/>
    </location>
</feature>
<evidence type="ECO:0000256" key="6">
    <source>
        <dbReference type="ARBA" id="ARBA00022840"/>
    </source>
</evidence>
<feature type="region of interest" description="Disordered" evidence="9">
    <location>
        <begin position="446"/>
        <end position="479"/>
    </location>
</feature>
<feature type="domain" description="CobQ/CobB/MinD/ParA nucleotide binding" evidence="10">
    <location>
        <begin position="272"/>
        <end position="400"/>
    </location>
</feature>
<accession>A0A542Y9R5</accession>
<dbReference type="SUPFAM" id="SSF52540">
    <property type="entry name" value="P-loop containing nucleoside triphosphate hydrolases"/>
    <property type="match status" value="1"/>
</dbReference>
<organism evidence="12 13">
    <name type="scientific">Leucobacter komagatae</name>
    <dbReference type="NCBI Taxonomy" id="55969"/>
    <lineage>
        <taxon>Bacteria</taxon>
        <taxon>Bacillati</taxon>
        <taxon>Actinomycetota</taxon>
        <taxon>Actinomycetes</taxon>
        <taxon>Micrococcales</taxon>
        <taxon>Microbacteriaceae</taxon>
        <taxon>Leucobacter</taxon>
    </lineage>
</organism>
<dbReference type="AlphaFoldDB" id="A0A542Y9R5"/>
<keyword evidence="8" id="KW-0472">Membrane</keyword>
<dbReference type="GO" id="GO:0004713">
    <property type="term" value="F:protein tyrosine kinase activity"/>
    <property type="evidence" value="ECO:0007669"/>
    <property type="project" value="TreeGrafter"/>
</dbReference>
<keyword evidence="3" id="KW-1003">Cell membrane</keyword>
<keyword evidence="4" id="KW-0812">Transmembrane</keyword>
<evidence type="ECO:0000256" key="5">
    <source>
        <dbReference type="ARBA" id="ARBA00022741"/>
    </source>
</evidence>
<dbReference type="PANTHER" id="PTHR32309:SF31">
    <property type="entry name" value="CAPSULAR EXOPOLYSACCHARIDE FAMILY"/>
    <property type="match status" value="1"/>
</dbReference>
<dbReference type="InterPro" id="IPR003856">
    <property type="entry name" value="LPS_length_determ_N"/>
</dbReference>
<dbReference type="PANTHER" id="PTHR32309">
    <property type="entry name" value="TYROSINE-PROTEIN KINASE"/>
    <property type="match status" value="1"/>
</dbReference>
<evidence type="ECO:0000313" key="13">
    <source>
        <dbReference type="Proteomes" id="UP000319094"/>
    </source>
</evidence>
<dbReference type="GO" id="GO:0005524">
    <property type="term" value="F:ATP binding"/>
    <property type="evidence" value="ECO:0007669"/>
    <property type="project" value="UniProtKB-KW"/>
</dbReference>
<dbReference type="InterPro" id="IPR050445">
    <property type="entry name" value="Bact_polysacc_biosynth/exp"/>
</dbReference>
<evidence type="ECO:0000256" key="2">
    <source>
        <dbReference type="ARBA" id="ARBA00006683"/>
    </source>
</evidence>
<dbReference type="GO" id="GO:0005886">
    <property type="term" value="C:plasma membrane"/>
    <property type="evidence" value="ECO:0007669"/>
    <property type="project" value="UniProtKB-SubCell"/>
</dbReference>
<keyword evidence="7" id="KW-1133">Transmembrane helix</keyword>
<evidence type="ECO:0000259" key="10">
    <source>
        <dbReference type="Pfam" id="PF01656"/>
    </source>
</evidence>
<evidence type="ECO:0000256" key="8">
    <source>
        <dbReference type="ARBA" id="ARBA00023136"/>
    </source>
</evidence>
<gene>
    <name evidence="12" type="ORF">FB468_2909</name>
</gene>
<dbReference type="EMBL" id="VFON01000001">
    <property type="protein sequence ID" value="TQL44838.1"/>
    <property type="molecule type" value="Genomic_DNA"/>
</dbReference>
<dbReference type="Pfam" id="PF02706">
    <property type="entry name" value="Wzz"/>
    <property type="match status" value="1"/>
</dbReference>
<evidence type="ECO:0000256" key="3">
    <source>
        <dbReference type="ARBA" id="ARBA00022475"/>
    </source>
</evidence>
<protein>
    <submittedName>
        <fullName evidence="12">Capsular exopolysaccharide synthesis family protein</fullName>
    </submittedName>
</protein>
<evidence type="ECO:0000256" key="9">
    <source>
        <dbReference type="SAM" id="MobiDB-lite"/>
    </source>
</evidence>
<evidence type="ECO:0000313" key="12">
    <source>
        <dbReference type="EMBL" id="TQL44838.1"/>
    </source>
</evidence>
<keyword evidence="6" id="KW-0067">ATP-binding</keyword>
<dbReference type="Pfam" id="PF01656">
    <property type="entry name" value="CbiA"/>
    <property type="match status" value="1"/>
</dbReference>
<keyword evidence="13" id="KW-1185">Reference proteome</keyword>
<evidence type="ECO:0000256" key="7">
    <source>
        <dbReference type="ARBA" id="ARBA00022989"/>
    </source>
</evidence>
<dbReference type="InterPro" id="IPR002586">
    <property type="entry name" value="CobQ/CobB/MinD/ParA_Nub-bd_dom"/>
</dbReference>
<dbReference type="Proteomes" id="UP000319094">
    <property type="component" value="Unassembled WGS sequence"/>
</dbReference>
<comment type="similarity">
    <text evidence="2">Belongs to the CpsC/CapA family.</text>
</comment>
<dbReference type="Gene3D" id="3.40.50.300">
    <property type="entry name" value="P-loop containing nucleotide triphosphate hydrolases"/>
    <property type="match status" value="1"/>
</dbReference>
<dbReference type="NCBIfam" id="TIGR01007">
    <property type="entry name" value="eps_fam"/>
    <property type="match status" value="1"/>
</dbReference>
<proteinExistence type="inferred from homology"/>
<sequence length="479" mass="50896">MDLKDTFRILRRRWVLILTLALVGAVVAQGATFLTKPRYAATAQLFVATQGNDSVGDLNQGNAFAQGRVASYVTLATSDRILAEVGDEFGLSVEEMRGKISAVNPPNTVLIDVRVESGNAVQAAKIANGVAERLVELVASVENVDAIGGQSAPVALTQVQEAAPPIVPFAPSMVRNLALGGLLGLLTGISAALLIGRFDTRLRTREDISALSETSVLGEFSAEHSAAGTLVINDLETYSIRTERYRQLRTHLQFMNVDGGMRSMLVTSSIPGEGKSTTVANLAIVLAESGVRTLLIDADLRRPRLANILGLEGSVGLTTVLSGRVDLHDVVQTVPVGAGLDVLTSGMIPPNPSEMLGSEKMERLLAAASGEYEVVLLDSPPLVSVSDPAGLATLVSGVLLVASGDGRLHKDQFKRSLEQLRLVRAKLFGLVLNNLDLGREEARYTYETSYQSPDPDAPTRSAERRKKRRAVAQAGGASV</sequence>
<comment type="subcellular location">
    <subcellularLocation>
        <location evidence="1">Cell membrane</location>
        <topology evidence="1">Multi-pass membrane protein</topology>
    </subcellularLocation>
</comment>